<dbReference type="GO" id="GO:0071978">
    <property type="term" value="P:bacterial-type flagellum-dependent swarming motility"/>
    <property type="evidence" value="ECO:0007669"/>
    <property type="project" value="TreeGrafter"/>
</dbReference>
<keyword evidence="7" id="KW-0283">Flagellar rotation</keyword>
<protein>
    <recommendedName>
        <fullName evidence="4">Flagellar motor switch protein FliM</fullName>
    </recommendedName>
</protein>
<keyword evidence="6" id="KW-0145">Chemotaxis</keyword>
<keyword evidence="8" id="KW-0472">Membrane</keyword>
<evidence type="ECO:0000256" key="4">
    <source>
        <dbReference type="ARBA" id="ARBA00021898"/>
    </source>
</evidence>
<dbReference type="SUPFAM" id="SSF103039">
    <property type="entry name" value="CheC-like"/>
    <property type="match status" value="1"/>
</dbReference>
<dbReference type="GO" id="GO:0003774">
    <property type="term" value="F:cytoskeletal motor activity"/>
    <property type="evidence" value="ECO:0007669"/>
    <property type="project" value="InterPro"/>
</dbReference>
<dbReference type="Gene3D" id="3.40.1550.10">
    <property type="entry name" value="CheC-like"/>
    <property type="match status" value="1"/>
</dbReference>
<evidence type="ECO:0000256" key="9">
    <source>
        <dbReference type="ARBA" id="ARBA00023143"/>
    </source>
</evidence>
<keyword evidence="12" id="KW-0282">Flagellum</keyword>
<evidence type="ECO:0000256" key="6">
    <source>
        <dbReference type="ARBA" id="ARBA00022500"/>
    </source>
</evidence>
<keyword evidence="9" id="KW-0975">Bacterial flagellum</keyword>
<sequence length="326" mass="34613">MGEFVTLVQTPAPRQPVHPGARARRRARSGSEPTVYDFRRPIQLSREHTRVLQVALDGFARQMGTVFTAALRVVCTAELQGIAQQTYGEHVDALGTMTYAVKVGVEPLPGLGLLELPLPVVMSAIDHMLGGPGSEEQPRRPLTEIEGSVVHGIVTRLVAELGHGLAGIVEVTPTLAGIEYHPQLVQAAAPGDAVVVAGFDLVIKERHHRVSLCLPFAGLHPRLVEAAAPAPVSEHERVQRTRSAGLVDRRFQDVPVDAVVRFRATRLGPDVITHLAVGDVVRLAHPSSAPLDVVVADATFAHATAGSHGARLAALVVGTAATKENA</sequence>
<dbReference type="CDD" id="cd17908">
    <property type="entry name" value="FliM"/>
    <property type="match status" value="1"/>
</dbReference>
<dbReference type="OrthoDB" id="5241113at2"/>
<evidence type="ECO:0000256" key="5">
    <source>
        <dbReference type="ARBA" id="ARBA00022475"/>
    </source>
</evidence>
<dbReference type="PANTHER" id="PTHR30034">
    <property type="entry name" value="FLAGELLAR MOTOR SWITCH PROTEIN FLIM"/>
    <property type="match status" value="1"/>
</dbReference>
<keyword evidence="12" id="KW-0966">Cell projection</keyword>
<evidence type="ECO:0000256" key="10">
    <source>
        <dbReference type="SAM" id="MobiDB-lite"/>
    </source>
</evidence>
<dbReference type="PIRSF" id="PIRSF002888">
    <property type="entry name" value="FliM"/>
    <property type="match status" value="1"/>
</dbReference>
<dbReference type="Proteomes" id="UP000198742">
    <property type="component" value="Unassembled WGS sequence"/>
</dbReference>
<dbReference type="InterPro" id="IPR028976">
    <property type="entry name" value="CheC-like_sf"/>
</dbReference>
<keyword evidence="13" id="KW-1185">Reference proteome</keyword>
<feature type="region of interest" description="Disordered" evidence="10">
    <location>
        <begin position="8"/>
        <end position="33"/>
    </location>
</feature>
<evidence type="ECO:0000313" key="13">
    <source>
        <dbReference type="Proteomes" id="UP000198742"/>
    </source>
</evidence>
<dbReference type="GO" id="GO:0005886">
    <property type="term" value="C:plasma membrane"/>
    <property type="evidence" value="ECO:0007669"/>
    <property type="project" value="UniProtKB-SubCell"/>
</dbReference>
<dbReference type="Pfam" id="PF01052">
    <property type="entry name" value="FliMN_C"/>
    <property type="match status" value="1"/>
</dbReference>
<evidence type="ECO:0000313" key="12">
    <source>
        <dbReference type="EMBL" id="SEB89017.1"/>
    </source>
</evidence>
<evidence type="ECO:0000256" key="2">
    <source>
        <dbReference type="ARBA" id="ARBA00004202"/>
    </source>
</evidence>
<proteinExistence type="inferred from homology"/>
<gene>
    <name evidence="12" type="ORF">SAMN04489844_1267</name>
</gene>
<comment type="subcellular location">
    <subcellularLocation>
        <location evidence="1">Bacterial flagellum basal body</location>
    </subcellularLocation>
    <subcellularLocation>
        <location evidence="2">Cell membrane</location>
        <topology evidence="2">Peripheral membrane protein</topology>
    </subcellularLocation>
</comment>
<evidence type="ECO:0000256" key="8">
    <source>
        <dbReference type="ARBA" id="ARBA00023136"/>
    </source>
</evidence>
<dbReference type="AlphaFoldDB" id="A0A1H4N1P3"/>
<dbReference type="GO" id="GO:0009425">
    <property type="term" value="C:bacterial-type flagellum basal body"/>
    <property type="evidence" value="ECO:0007669"/>
    <property type="project" value="UniProtKB-SubCell"/>
</dbReference>
<dbReference type="Gene3D" id="2.30.330.10">
    <property type="entry name" value="SpoA-like"/>
    <property type="match status" value="1"/>
</dbReference>
<feature type="domain" description="Flagellar motor switch protein FliN-like C-terminal" evidence="11">
    <location>
        <begin position="250"/>
        <end position="316"/>
    </location>
</feature>
<dbReference type="STRING" id="402596.SAMN04489844_1267"/>
<dbReference type="InterPro" id="IPR036429">
    <property type="entry name" value="SpoA-like_sf"/>
</dbReference>
<evidence type="ECO:0000256" key="3">
    <source>
        <dbReference type="ARBA" id="ARBA00011049"/>
    </source>
</evidence>
<organism evidence="12 13">
    <name type="scientific">Nocardioides exalbidus</name>
    <dbReference type="NCBI Taxonomy" id="402596"/>
    <lineage>
        <taxon>Bacteria</taxon>
        <taxon>Bacillati</taxon>
        <taxon>Actinomycetota</taxon>
        <taxon>Actinomycetes</taxon>
        <taxon>Propionibacteriales</taxon>
        <taxon>Nocardioidaceae</taxon>
        <taxon>Nocardioides</taxon>
    </lineage>
</organism>
<comment type="similarity">
    <text evidence="3">Belongs to the FliM family.</text>
</comment>
<evidence type="ECO:0000259" key="11">
    <source>
        <dbReference type="Pfam" id="PF01052"/>
    </source>
</evidence>
<name>A0A1H4N1P3_9ACTN</name>
<evidence type="ECO:0000256" key="7">
    <source>
        <dbReference type="ARBA" id="ARBA00022779"/>
    </source>
</evidence>
<accession>A0A1H4N1P3</accession>
<dbReference type="EMBL" id="FNRT01000002">
    <property type="protein sequence ID" value="SEB89017.1"/>
    <property type="molecule type" value="Genomic_DNA"/>
</dbReference>
<keyword evidence="5" id="KW-1003">Cell membrane</keyword>
<dbReference type="PANTHER" id="PTHR30034:SF6">
    <property type="entry name" value="YOP PROTEINS TRANSLOCATION PROTEIN Q"/>
    <property type="match status" value="1"/>
</dbReference>
<dbReference type="Pfam" id="PF02154">
    <property type="entry name" value="FliM"/>
    <property type="match status" value="1"/>
</dbReference>
<keyword evidence="12" id="KW-0969">Cilium</keyword>
<reference evidence="13" key="1">
    <citation type="submission" date="2016-10" db="EMBL/GenBank/DDBJ databases">
        <authorList>
            <person name="Varghese N."/>
            <person name="Submissions S."/>
        </authorList>
    </citation>
    <scope>NUCLEOTIDE SEQUENCE [LARGE SCALE GENOMIC DNA]</scope>
    <source>
        <strain evidence="13">DSM 22017</strain>
    </source>
</reference>
<dbReference type="InterPro" id="IPR001689">
    <property type="entry name" value="Flag_FliM"/>
</dbReference>
<dbReference type="InterPro" id="IPR001543">
    <property type="entry name" value="FliN-like_C"/>
</dbReference>
<dbReference type="GO" id="GO:0050918">
    <property type="term" value="P:positive chemotaxis"/>
    <property type="evidence" value="ECO:0007669"/>
    <property type="project" value="TreeGrafter"/>
</dbReference>
<dbReference type="SUPFAM" id="SSF101801">
    <property type="entry name" value="Surface presentation of antigens (SPOA)"/>
    <property type="match status" value="1"/>
</dbReference>
<evidence type="ECO:0000256" key="1">
    <source>
        <dbReference type="ARBA" id="ARBA00004117"/>
    </source>
</evidence>